<dbReference type="SUPFAM" id="SSF50985">
    <property type="entry name" value="RCC1/BLIP-II"/>
    <property type="match status" value="2"/>
</dbReference>
<proteinExistence type="predicted"/>
<dbReference type="NCBIfam" id="NF033679">
    <property type="entry name" value="DNRLRE_dom"/>
    <property type="match status" value="1"/>
</dbReference>
<name>A0ABV8S503_9BACL</name>
<evidence type="ECO:0000256" key="1">
    <source>
        <dbReference type="SAM" id="SignalP"/>
    </source>
</evidence>
<feature type="domain" description="SLH" evidence="2">
    <location>
        <begin position="902"/>
        <end position="965"/>
    </location>
</feature>
<evidence type="ECO:0000313" key="4">
    <source>
        <dbReference type="Proteomes" id="UP001595755"/>
    </source>
</evidence>
<accession>A0ABV8S503</accession>
<dbReference type="PANTHER" id="PTHR45982:SF1">
    <property type="entry name" value="REGULATOR OF CHROMOSOME CONDENSATION"/>
    <property type="match status" value="1"/>
</dbReference>
<dbReference type="InterPro" id="IPR009091">
    <property type="entry name" value="RCC1/BLIP-II"/>
</dbReference>
<dbReference type="InterPro" id="IPR051553">
    <property type="entry name" value="Ran_GTPase-activating"/>
</dbReference>
<dbReference type="PROSITE" id="PS51272">
    <property type="entry name" value="SLH"/>
    <property type="match status" value="3"/>
</dbReference>
<dbReference type="PROSITE" id="PS00626">
    <property type="entry name" value="RCC1_2"/>
    <property type="match status" value="3"/>
</dbReference>
<evidence type="ECO:0000259" key="2">
    <source>
        <dbReference type="PROSITE" id="PS51272"/>
    </source>
</evidence>
<dbReference type="InterPro" id="IPR001119">
    <property type="entry name" value="SLH_dom"/>
</dbReference>
<dbReference type="Gene3D" id="2.130.10.30">
    <property type="entry name" value="Regulator of chromosome condensation 1/beta-lactamase-inhibitor protein II"/>
    <property type="match status" value="2"/>
</dbReference>
<dbReference type="EMBL" id="JBHSED010000002">
    <property type="protein sequence ID" value="MFC4301962.1"/>
    <property type="molecule type" value="Genomic_DNA"/>
</dbReference>
<organism evidence="3 4">
    <name type="scientific">Cohnella boryungensis</name>
    <dbReference type="NCBI Taxonomy" id="768479"/>
    <lineage>
        <taxon>Bacteria</taxon>
        <taxon>Bacillati</taxon>
        <taxon>Bacillota</taxon>
        <taxon>Bacilli</taxon>
        <taxon>Bacillales</taxon>
        <taxon>Paenibacillaceae</taxon>
        <taxon>Cohnella</taxon>
    </lineage>
</organism>
<keyword evidence="4" id="KW-1185">Reference proteome</keyword>
<feature type="domain" description="SLH" evidence="2">
    <location>
        <begin position="966"/>
        <end position="1022"/>
    </location>
</feature>
<dbReference type="PROSITE" id="PS50012">
    <property type="entry name" value="RCC1_3"/>
    <property type="match status" value="2"/>
</dbReference>
<feature type="chain" id="PRO_5045495628" evidence="1">
    <location>
        <begin position="32"/>
        <end position="1059"/>
    </location>
</feature>
<dbReference type="PANTHER" id="PTHR45982">
    <property type="entry name" value="REGULATOR OF CHROMOSOME CONDENSATION"/>
    <property type="match status" value="1"/>
</dbReference>
<gene>
    <name evidence="3" type="ORF">ACFO1S_00745</name>
</gene>
<sequence length="1059" mass="113518">MKERSLLRLLSRIKLQLLLAVVLAVPPIAMAGTASAEPASTATVAGELLASCEYKNSVVNWNTTVSCPDTISIGTNAGNSFAGVLKFDLNGFAGTVLEANLELFVTDNYANDEGGPELTIHQYNGSWTEPATASEAPADWPHSGVLHSRTFAVTDEGGKWVKFNIAPLVRDRIAEGEDELDLVLTGSWADDPGKRFFNFPSSGPSIPKLNITYATSPVQLPIPHTRIAAGDGFTLALQDDGTVKAYGRIHDQKIELPDGLIGVQAVYASDECGYAIKASGSVVALGEGCTVPDELLDEDDVVGLVLGGFASAALKKDGTVVSWGSYRISEQWKNIHAPFKSISGGYNHAAALTWDNAVVSWGSGSMGATSVPDDLPETTAIASGLNHTLALLSDGTVRMWGPYYLDPVPENLSDVVAVDANDNYSVALKRDGHVVVWGDGEQLQPPPGLDGVVAIAAGRSHLIALKSDGTLVGWGDNRHGETVNPAPSFGGLSWSPGSEIGTTAAKIAEGSLQDERYGELVLKYRIGNAGGVKQPYVGEDPSDLGYDTELQSGDELVVSPGQHIYVLAVYEEEGEQKIAYWSDIKVLSSQVKQAPVDNSNNNNNSNASGPSSGKEIIMVDVVIGGEQSADTAKVEIERTRQANGKISDLVTFNEAKANEVAQRAAAAKQHVARIVIPDVKDEVGEVRVNVPRNALAVLQKNKIDLEIYTDNAVIRVPIASLDGLDTDFYFRLVPVREAALRQEIEERARKEQVVRKLAGNDAIQVVARPMTIETNLSSRAITLTLPLRDVVLPQDAQERAAYLKQMGIFIEHSDGEKEVVTGKAVTGTNGKLGLQFGVNKFSTFTILHMAAFKGAEQQSRTHAKYVNGYPDGTFGAERSITRAEMATLLVNSGIVPTSSVPAGTSFPDVAATYWAVPNISRAEKSGLLIGFPDGTFRADASITRAEMAAIAYRYLKPDSVPSRTFSDVPTSHWASGMIATLSGYMDGYPDLTFRPSDKLTRAEAVTILNRLLKRGPLNGTVKQSWPDVDPSHWAYANIEEASTDHAYTLRAESGEWLSE</sequence>
<dbReference type="Pfam" id="PF00395">
    <property type="entry name" value="SLH"/>
    <property type="match status" value="3"/>
</dbReference>
<feature type="signal peptide" evidence="1">
    <location>
        <begin position="1"/>
        <end position="31"/>
    </location>
</feature>
<protein>
    <submittedName>
        <fullName evidence="3">S-layer homology domain-containing protein</fullName>
    </submittedName>
</protein>
<comment type="caution">
    <text evidence="3">The sequence shown here is derived from an EMBL/GenBank/DDBJ whole genome shotgun (WGS) entry which is preliminary data.</text>
</comment>
<dbReference type="Pfam" id="PF13540">
    <property type="entry name" value="RCC1_2"/>
    <property type="match status" value="3"/>
</dbReference>
<keyword evidence="1" id="KW-0732">Signal</keyword>
<dbReference type="Proteomes" id="UP001595755">
    <property type="component" value="Unassembled WGS sequence"/>
</dbReference>
<evidence type="ECO:0000313" key="3">
    <source>
        <dbReference type="EMBL" id="MFC4301962.1"/>
    </source>
</evidence>
<dbReference type="InterPro" id="IPR000408">
    <property type="entry name" value="Reg_chr_condens"/>
</dbReference>
<dbReference type="RefSeq" id="WP_204604012.1">
    <property type="nucleotide sequence ID" value="NZ_JBHSED010000002.1"/>
</dbReference>
<reference evidence="4" key="1">
    <citation type="journal article" date="2019" name="Int. J. Syst. Evol. Microbiol.">
        <title>The Global Catalogue of Microorganisms (GCM) 10K type strain sequencing project: providing services to taxonomists for standard genome sequencing and annotation.</title>
        <authorList>
            <consortium name="The Broad Institute Genomics Platform"/>
            <consortium name="The Broad Institute Genome Sequencing Center for Infectious Disease"/>
            <person name="Wu L."/>
            <person name="Ma J."/>
        </authorList>
    </citation>
    <scope>NUCLEOTIDE SEQUENCE [LARGE SCALE GENOMIC DNA]</scope>
    <source>
        <strain evidence="4">CGMCC 4.1641</strain>
    </source>
</reference>
<feature type="domain" description="SLH" evidence="2">
    <location>
        <begin position="837"/>
        <end position="901"/>
    </location>
</feature>